<gene>
    <name evidence="3" type="ORF">DdX_11067</name>
</gene>
<keyword evidence="2" id="KW-0812">Transmembrane</keyword>
<comment type="caution">
    <text evidence="3">The sequence shown here is derived from an EMBL/GenBank/DDBJ whole genome shotgun (WGS) entry which is preliminary data.</text>
</comment>
<accession>A0AAD4MZC3</accession>
<feature type="region of interest" description="Disordered" evidence="1">
    <location>
        <begin position="121"/>
        <end position="169"/>
    </location>
</feature>
<feature type="transmembrane region" description="Helical" evidence="2">
    <location>
        <begin position="51"/>
        <end position="71"/>
    </location>
</feature>
<evidence type="ECO:0000313" key="4">
    <source>
        <dbReference type="Proteomes" id="UP001201812"/>
    </source>
</evidence>
<proteinExistence type="predicted"/>
<sequence>MVKVMINKMSEKDDEFLKLQTLTSLASKLYQRRPQQGFHLYTMSHILQGTVLLSSVTTITAAGVNLLPPVFNTVRYVACKPGELSVGFDGYTSTMEIGLMWLVMWSIIGGLYKINTGRWPPRPFMNKPEDDQPRREDTPMGPTTSTPKPNGGKMSDASESFLPQTPKHYGFKAMNMKKVFQGGNNEEW</sequence>
<organism evidence="3 4">
    <name type="scientific">Ditylenchus destructor</name>
    <dbReference type="NCBI Taxonomy" id="166010"/>
    <lineage>
        <taxon>Eukaryota</taxon>
        <taxon>Metazoa</taxon>
        <taxon>Ecdysozoa</taxon>
        <taxon>Nematoda</taxon>
        <taxon>Chromadorea</taxon>
        <taxon>Rhabditida</taxon>
        <taxon>Tylenchina</taxon>
        <taxon>Tylenchomorpha</taxon>
        <taxon>Sphaerularioidea</taxon>
        <taxon>Anguinidae</taxon>
        <taxon>Anguininae</taxon>
        <taxon>Ditylenchus</taxon>
    </lineage>
</organism>
<feature type="compositionally biased region" description="Basic and acidic residues" evidence="1">
    <location>
        <begin position="127"/>
        <end position="138"/>
    </location>
</feature>
<dbReference type="EMBL" id="JAKKPZ010000029">
    <property type="protein sequence ID" value="KAI1709678.1"/>
    <property type="molecule type" value="Genomic_DNA"/>
</dbReference>
<name>A0AAD4MZC3_9BILA</name>
<dbReference type="Proteomes" id="UP001201812">
    <property type="component" value="Unassembled WGS sequence"/>
</dbReference>
<evidence type="ECO:0000256" key="1">
    <source>
        <dbReference type="SAM" id="MobiDB-lite"/>
    </source>
</evidence>
<keyword evidence="2" id="KW-1133">Transmembrane helix</keyword>
<dbReference type="AlphaFoldDB" id="A0AAD4MZC3"/>
<protein>
    <submittedName>
        <fullName evidence="3">Uncharacterized protein</fullName>
    </submittedName>
</protein>
<evidence type="ECO:0000256" key="2">
    <source>
        <dbReference type="SAM" id="Phobius"/>
    </source>
</evidence>
<reference evidence="3" key="1">
    <citation type="submission" date="2022-01" db="EMBL/GenBank/DDBJ databases">
        <title>Genome Sequence Resource for Two Populations of Ditylenchus destructor, the Migratory Endoparasitic Phytonematode.</title>
        <authorList>
            <person name="Zhang H."/>
            <person name="Lin R."/>
            <person name="Xie B."/>
        </authorList>
    </citation>
    <scope>NUCLEOTIDE SEQUENCE</scope>
    <source>
        <strain evidence="3">BazhouSP</strain>
    </source>
</reference>
<keyword evidence="4" id="KW-1185">Reference proteome</keyword>
<evidence type="ECO:0000313" key="3">
    <source>
        <dbReference type="EMBL" id="KAI1709678.1"/>
    </source>
</evidence>
<keyword evidence="2" id="KW-0472">Membrane</keyword>
<feature type="transmembrane region" description="Helical" evidence="2">
    <location>
        <begin position="91"/>
        <end position="112"/>
    </location>
</feature>